<keyword evidence="4 5" id="KW-0067">ATP-binding</keyword>
<dbReference type="VEuPathDB" id="TrichDB:TRFO_13288"/>
<dbReference type="GO" id="GO:0010506">
    <property type="term" value="P:regulation of autophagy"/>
    <property type="evidence" value="ECO:0007669"/>
    <property type="project" value="InterPro"/>
</dbReference>
<dbReference type="InterPro" id="IPR017441">
    <property type="entry name" value="Protein_kinase_ATP_BS"/>
</dbReference>
<feature type="domain" description="Protein kinase" evidence="8">
    <location>
        <begin position="32"/>
        <end position="316"/>
    </location>
</feature>
<dbReference type="GO" id="GO:0016020">
    <property type="term" value="C:membrane"/>
    <property type="evidence" value="ECO:0007669"/>
    <property type="project" value="TreeGrafter"/>
</dbReference>
<evidence type="ECO:0000256" key="3">
    <source>
        <dbReference type="ARBA" id="ARBA00022777"/>
    </source>
</evidence>
<dbReference type="GO" id="GO:0005524">
    <property type="term" value="F:ATP binding"/>
    <property type="evidence" value="ECO:0007669"/>
    <property type="project" value="UniProtKB-UniRule"/>
</dbReference>
<dbReference type="SUPFAM" id="SSF56112">
    <property type="entry name" value="Protein kinase-like (PK-like)"/>
    <property type="match status" value="1"/>
</dbReference>
<keyword evidence="2 5" id="KW-0547">Nucleotide-binding</keyword>
<dbReference type="PANTHER" id="PTHR24348">
    <property type="entry name" value="SERINE/THREONINE-PROTEIN KINASE UNC-51-RELATED"/>
    <property type="match status" value="1"/>
</dbReference>
<gene>
    <name evidence="9" type="ORF">TRFO_13288</name>
</gene>
<feature type="binding site" evidence="5">
    <location>
        <position position="59"/>
    </location>
    <ligand>
        <name>ATP</name>
        <dbReference type="ChEBI" id="CHEBI:30616"/>
    </ligand>
</feature>
<dbReference type="InterPro" id="IPR011009">
    <property type="entry name" value="Kinase-like_dom_sf"/>
</dbReference>
<dbReference type="GO" id="GO:0005829">
    <property type="term" value="C:cytosol"/>
    <property type="evidence" value="ECO:0007669"/>
    <property type="project" value="TreeGrafter"/>
</dbReference>
<keyword evidence="1" id="KW-0808">Transferase</keyword>
<dbReference type="OrthoDB" id="68483at2759"/>
<evidence type="ECO:0000259" key="8">
    <source>
        <dbReference type="PROSITE" id="PS50011"/>
    </source>
</evidence>
<dbReference type="AlphaFoldDB" id="A0A1J4KYP7"/>
<comment type="caution">
    <text evidence="9">The sequence shown here is derived from an EMBL/GenBank/DDBJ whole genome shotgun (WGS) entry which is preliminary data.</text>
</comment>
<dbReference type="GeneID" id="94831858"/>
<dbReference type="EMBL" id="MLAK01000123">
    <property type="protein sequence ID" value="OHT16282.1"/>
    <property type="molecule type" value="Genomic_DNA"/>
</dbReference>
<reference evidence="9" key="1">
    <citation type="submission" date="2016-10" db="EMBL/GenBank/DDBJ databases">
        <authorList>
            <person name="Benchimol M."/>
            <person name="Almeida L.G."/>
            <person name="Vasconcelos A.T."/>
            <person name="Perreira-Neves A."/>
            <person name="Rosa I.A."/>
            <person name="Tasca T."/>
            <person name="Bogo M.R."/>
            <person name="de Souza W."/>
        </authorList>
    </citation>
    <scope>NUCLEOTIDE SEQUENCE [LARGE SCALE GENOMIC DNA]</scope>
    <source>
        <strain evidence="9">K</strain>
    </source>
</reference>
<evidence type="ECO:0000256" key="2">
    <source>
        <dbReference type="ARBA" id="ARBA00022741"/>
    </source>
</evidence>
<dbReference type="SMART" id="SM00220">
    <property type="entry name" value="S_TKc"/>
    <property type="match status" value="1"/>
</dbReference>
<dbReference type="Gene3D" id="1.10.510.10">
    <property type="entry name" value="Transferase(Phosphotransferase) domain 1"/>
    <property type="match status" value="1"/>
</dbReference>
<keyword evidence="6" id="KW-0723">Serine/threonine-protein kinase</keyword>
<evidence type="ECO:0000256" key="4">
    <source>
        <dbReference type="ARBA" id="ARBA00022840"/>
    </source>
</evidence>
<evidence type="ECO:0000313" key="10">
    <source>
        <dbReference type="Proteomes" id="UP000179807"/>
    </source>
</evidence>
<proteinExistence type="inferred from homology"/>
<sequence>MISGSRRLAFVTIIDTPDDYCEEKKIRRINNYLLTKKIGSGSYSKVYLGVDGISNYAVKRISLKDLSRTSNGIMQLEREIRLMQTLKHDNILKIHEVLHAVDDDYVYLVLDYADLGSLNSLMEKGYHFEIDSIRSIIKQISSALDYIHSMGFVHQDIKPGNILLTSDGKALLADFGIGHSFMSAAMVVGSPAFQAPETLNDTYEEDFEEYESDENNNNPSDHINSEKAEEEDYSSEDCPQVREDIWALGVTLYQLLFNRLPYIGENLYEIVSNIKSQPLEFPENIDPSIEKLIRGMLTIEPENRMTLEEVMDDPFVKNAPDSIFHNLNSNLLNDQRKKFASYAIGSDDKPRNVVQVNAEVCNRGYSFAKAALSIQNKLEQMNAPYSPHRSYGSFSRRNSMMVTNFNPLFPSASSKSLPADCQLDRKHEALESSSLLANSSVIPLRSSTISLSLSTPI</sequence>
<dbReference type="Pfam" id="PF00069">
    <property type="entry name" value="Pkinase"/>
    <property type="match status" value="2"/>
</dbReference>
<organism evidence="9 10">
    <name type="scientific">Tritrichomonas foetus</name>
    <dbReference type="NCBI Taxonomy" id="1144522"/>
    <lineage>
        <taxon>Eukaryota</taxon>
        <taxon>Metamonada</taxon>
        <taxon>Parabasalia</taxon>
        <taxon>Tritrichomonadida</taxon>
        <taxon>Tritrichomonadidae</taxon>
        <taxon>Tritrichomonas</taxon>
    </lineage>
</organism>
<evidence type="ECO:0000256" key="5">
    <source>
        <dbReference type="PROSITE-ProRule" id="PRU10141"/>
    </source>
</evidence>
<dbReference type="PROSITE" id="PS00108">
    <property type="entry name" value="PROTEIN_KINASE_ST"/>
    <property type="match status" value="1"/>
</dbReference>
<dbReference type="GO" id="GO:0000407">
    <property type="term" value="C:phagophore assembly site"/>
    <property type="evidence" value="ECO:0007669"/>
    <property type="project" value="TreeGrafter"/>
</dbReference>
<dbReference type="InterPro" id="IPR045269">
    <property type="entry name" value="Atg1-like"/>
</dbReference>
<dbReference type="PANTHER" id="PTHR24348:SF22">
    <property type="entry name" value="NON-SPECIFIC SERINE_THREONINE PROTEIN KINASE"/>
    <property type="match status" value="1"/>
</dbReference>
<dbReference type="GO" id="GO:0004674">
    <property type="term" value="F:protein serine/threonine kinase activity"/>
    <property type="evidence" value="ECO:0007669"/>
    <property type="project" value="UniProtKB-KW"/>
</dbReference>
<comment type="similarity">
    <text evidence="6">Belongs to the protein kinase superfamily.</text>
</comment>
<dbReference type="InterPro" id="IPR008271">
    <property type="entry name" value="Ser/Thr_kinase_AS"/>
</dbReference>
<evidence type="ECO:0000256" key="1">
    <source>
        <dbReference type="ARBA" id="ARBA00022679"/>
    </source>
</evidence>
<dbReference type="GO" id="GO:0000045">
    <property type="term" value="P:autophagosome assembly"/>
    <property type="evidence" value="ECO:0007669"/>
    <property type="project" value="TreeGrafter"/>
</dbReference>
<dbReference type="RefSeq" id="XP_068369418.1">
    <property type="nucleotide sequence ID" value="XM_068497154.1"/>
</dbReference>
<dbReference type="PROSITE" id="PS50011">
    <property type="entry name" value="PROTEIN_KINASE_DOM"/>
    <property type="match status" value="1"/>
</dbReference>
<dbReference type="InterPro" id="IPR000719">
    <property type="entry name" value="Prot_kinase_dom"/>
</dbReference>
<evidence type="ECO:0000256" key="7">
    <source>
        <dbReference type="SAM" id="MobiDB-lite"/>
    </source>
</evidence>
<keyword evidence="10" id="KW-1185">Reference proteome</keyword>
<keyword evidence="3 9" id="KW-0418">Kinase</keyword>
<evidence type="ECO:0000313" key="9">
    <source>
        <dbReference type="EMBL" id="OHT16282.1"/>
    </source>
</evidence>
<evidence type="ECO:0000256" key="6">
    <source>
        <dbReference type="RuleBase" id="RU000304"/>
    </source>
</evidence>
<feature type="region of interest" description="Disordered" evidence="7">
    <location>
        <begin position="206"/>
        <end position="236"/>
    </location>
</feature>
<dbReference type="Proteomes" id="UP000179807">
    <property type="component" value="Unassembled WGS sequence"/>
</dbReference>
<protein>
    <submittedName>
        <fullName evidence="9">CAMK family protein kinase</fullName>
    </submittedName>
</protein>
<dbReference type="PROSITE" id="PS00107">
    <property type="entry name" value="PROTEIN_KINASE_ATP"/>
    <property type="match status" value="1"/>
</dbReference>
<accession>A0A1J4KYP7</accession>
<dbReference type="GO" id="GO:0005776">
    <property type="term" value="C:autophagosome"/>
    <property type="evidence" value="ECO:0007669"/>
    <property type="project" value="TreeGrafter"/>
</dbReference>
<name>A0A1J4KYP7_9EUKA</name>